<keyword evidence="4" id="KW-1134">Transmembrane beta strand</keyword>
<dbReference type="GO" id="GO:0009279">
    <property type="term" value="C:cell outer membrane"/>
    <property type="evidence" value="ECO:0007669"/>
    <property type="project" value="UniProtKB-SubCell"/>
</dbReference>
<dbReference type="GO" id="GO:1990281">
    <property type="term" value="C:efflux pump complex"/>
    <property type="evidence" value="ECO:0007669"/>
    <property type="project" value="TreeGrafter"/>
</dbReference>
<dbReference type="Proteomes" id="UP000478064">
    <property type="component" value="Unassembled WGS sequence"/>
</dbReference>
<name>A0A6A7ZC69_9PSED</name>
<comment type="caution">
    <text evidence="8">The sequence shown here is derived from an EMBL/GenBank/DDBJ whole genome shotgun (WGS) entry which is preliminary data.</text>
</comment>
<dbReference type="GO" id="GO:0015288">
    <property type="term" value="F:porin activity"/>
    <property type="evidence" value="ECO:0007669"/>
    <property type="project" value="TreeGrafter"/>
</dbReference>
<dbReference type="PANTHER" id="PTHR30026">
    <property type="entry name" value="OUTER MEMBRANE PROTEIN TOLC"/>
    <property type="match status" value="1"/>
</dbReference>
<keyword evidence="3" id="KW-0813">Transport</keyword>
<keyword evidence="5" id="KW-0812">Transmembrane</keyword>
<dbReference type="Pfam" id="PF02321">
    <property type="entry name" value="OEP"/>
    <property type="match status" value="2"/>
</dbReference>
<dbReference type="AlphaFoldDB" id="A0A6A7ZC69"/>
<accession>A0A6A7ZC69</accession>
<evidence type="ECO:0000256" key="3">
    <source>
        <dbReference type="ARBA" id="ARBA00022448"/>
    </source>
</evidence>
<dbReference type="PANTHER" id="PTHR30026:SF20">
    <property type="entry name" value="OUTER MEMBRANE PROTEIN TOLC"/>
    <property type="match status" value="1"/>
</dbReference>
<evidence type="ECO:0000256" key="5">
    <source>
        <dbReference type="ARBA" id="ARBA00022692"/>
    </source>
</evidence>
<sequence>MRMRFFTCLTLGMLALQAHAAEPRTAEPDKPKSESISVSAKEYSVDLMQLYNESRLEDPRVLAAYARSQAGKEHEKEAFGSLLPQISANAGGNRIKQVNEQVNQIYNSENYSVGLSQVIYNKATWENYQKYKSMAKQSLSEADEAQAEATVDLAQRYFAALAADDELELVQAERRATQKNLDRVSALYEKKYAMITDVLDLRARVDVLAAQEVDARNQVSLSRVALSEIVGRPVTEKLSRVRSDVELKVSDESLDSWVQLARTNNPSIKANQSAVEAAEAGVRGGKGGHYPTLSMNLSAQNTNEGYNNAIAPKTDSYVVGLQLSVPIYSGGSTSARVRGLYQDQVSAEQQLEATLRQVVKETTNAYLTADSSVEKIRANRNALASAEQSSIASEKAFTYGVVNAVDVLTSVQNEFKARRDLLKTQYDFITNLFILNRWAGKLTAESVESVNVWLSSNSKTDLVPDRNLKQ</sequence>
<evidence type="ECO:0000313" key="9">
    <source>
        <dbReference type="Proteomes" id="UP000478064"/>
    </source>
</evidence>
<keyword evidence="6" id="KW-0472">Membrane</keyword>
<evidence type="ECO:0000256" key="7">
    <source>
        <dbReference type="ARBA" id="ARBA00023237"/>
    </source>
</evidence>
<proteinExistence type="inferred from homology"/>
<comment type="subcellular location">
    <subcellularLocation>
        <location evidence="1">Cell outer membrane</location>
    </subcellularLocation>
</comment>
<gene>
    <name evidence="8" type="ORF">GHO27_25570</name>
</gene>
<evidence type="ECO:0000256" key="4">
    <source>
        <dbReference type="ARBA" id="ARBA00022452"/>
    </source>
</evidence>
<evidence type="ECO:0000256" key="1">
    <source>
        <dbReference type="ARBA" id="ARBA00004442"/>
    </source>
</evidence>
<dbReference type="SUPFAM" id="SSF56954">
    <property type="entry name" value="Outer membrane efflux proteins (OEP)"/>
    <property type="match status" value="1"/>
</dbReference>
<comment type="similarity">
    <text evidence="2">Belongs to the outer membrane factor (OMF) (TC 1.B.17) family.</text>
</comment>
<protein>
    <submittedName>
        <fullName evidence="8">TolC family outer membrane protein</fullName>
    </submittedName>
</protein>
<evidence type="ECO:0000256" key="6">
    <source>
        <dbReference type="ARBA" id="ARBA00023136"/>
    </source>
</evidence>
<dbReference type="GO" id="GO:0015562">
    <property type="term" value="F:efflux transmembrane transporter activity"/>
    <property type="evidence" value="ECO:0007669"/>
    <property type="project" value="InterPro"/>
</dbReference>
<dbReference type="EMBL" id="WIVU01000086">
    <property type="protein sequence ID" value="MQU09027.1"/>
    <property type="molecule type" value="Genomic_DNA"/>
</dbReference>
<dbReference type="InterPro" id="IPR003423">
    <property type="entry name" value="OMP_efflux"/>
</dbReference>
<dbReference type="NCBIfam" id="TIGR01844">
    <property type="entry name" value="type_I_sec_TolC"/>
    <property type="match status" value="1"/>
</dbReference>
<evidence type="ECO:0000313" key="8">
    <source>
        <dbReference type="EMBL" id="MQU09027.1"/>
    </source>
</evidence>
<organism evidence="8 9">
    <name type="scientific">Pseudomonas helleri</name>
    <dbReference type="NCBI Taxonomy" id="1608996"/>
    <lineage>
        <taxon>Bacteria</taxon>
        <taxon>Pseudomonadati</taxon>
        <taxon>Pseudomonadota</taxon>
        <taxon>Gammaproteobacteria</taxon>
        <taxon>Pseudomonadales</taxon>
        <taxon>Pseudomonadaceae</taxon>
        <taxon>Pseudomonas</taxon>
    </lineage>
</organism>
<dbReference type="Gene3D" id="1.20.1600.10">
    <property type="entry name" value="Outer membrane efflux proteins (OEP)"/>
    <property type="match status" value="1"/>
</dbReference>
<dbReference type="InterPro" id="IPR010130">
    <property type="entry name" value="T1SS_OMP_TolC"/>
</dbReference>
<keyword evidence="7" id="KW-0998">Cell outer membrane</keyword>
<dbReference type="InterPro" id="IPR051906">
    <property type="entry name" value="TolC-like"/>
</dbReference>
<reference evidence="8 9" key="1">
    <citation type="submission" date="2019-10" db="EMBL/GenBank/DDBJ databases">
        <title>Evaluation of single-gene subtyping targets for Pseudomonas.</title>
        <authorList>
            <person name="Reichler S.J."/>
            <person name="Orsi R.H."/>
            <person name="Wiedmann M."/>
            <person name="Martin N.H."/>
            <person name="Murphy S.I."/>
        </authorList>
    </citation>
    <scope>NUCLEOTIDE SEQUENCE [LARGE SCALE GENOMIC DNA]</scope>
    <source>
        <strain evidence="8 9">FSL R10-1637</strain>
    </source>
</reference>
<evidence type="ECO:0000256" key="2">
    <source>
        <dbReference type="ARBA" id="ARBA00007613"/>
    </source>
</evidence>